<dbReference type="Proteomes" id="UP000593571">
    <property type="component" value="Unassembled WGS sequence"/>
</dbReference>
<organism evidence="1 2">
    <name type="scientific">Rousettus aegyptiacus</name>
    <name type="common">Egyptian fruit bat</name>
    <name type="synonym">Pteropus aegyptiacus</name>
    <dbReference type="NCBI Taxonomy" id="9407"/>
    <lineage>
        <taxon>Eukaryota</taxon>
        <taxon>Metazoa</taxon>
        <taxon>Chordata</taxon>
        <taxon>Craniata</taxon>
        <taxon>Vertebrata</taxon>
        <taxon>Euteleostomi</taxon>
        <taxon>Mammalia</taxon>
        <taxon>Eutheria</taxon>
        <taxon>Laurasiatheria</taxon>
        <taxon>Chiroptera</taxon>
        <taxon>Yinpterochiroptera</taxon>
        <taxon>Pteropodoidea</taxon>
        <taxon>Pteropodidae</taxon>
        <taxon>Rousettinae</taxon>
        <taxon>Rousettus</taxon>
    </lineage>
</organism>
<reference evidence="1 2" key="1">
    <citation type="journal article" date="2020" name="Nature">
        <title>Six reference-quality genomes reveal evolution of bat adaptations.</title>
        <authorList>
            <person name="Jebb D."/>
            <person name="Huang Z."/>
            <person name="Pippel M."/>
            <person name="Hughes G.M."/>
            <person name="Lavrichenko K."/>
            <person name="Devanna P."/>
            <person name="Winkler S."/>
            <person name="Jermiin L.S."/>
            <person name="Skirmuntt E.C."/>
            <person name="Katzourakis A."/>
            <person name="Burkitt-Gray L."/>
            <person name="Ray D.A."/>
            <person name="Sullivan K.A.M."/>
            <person name="Roscito J.G."/>
            <person name="Kirilenko B.M."/>
            <person name="Davalos L.M."/>
            <person name="Corthals A.P."/>
            <person name="Power M.L."/>
            <person name="Jones G."/>
            <person name="Ransome R.D."/>
            <person name="Dechmann D.K.N."/>
            <person name="Locatelli A.G."/>
            <person name="Puechmaille S.J."/>
            <person name="Fedrigo O."/>
            <person name="Jarvis E.D."/>
            <person name="Hiller M."/>
            <person name="Vernes S.C."/>
            <person name="Myers E.W."/>
            <person name="Teeling E.C."/>
        </authorList>
    </citation>
    <scope>NUCLEOTIDE SEQUENCE [LARGE SCALE GENOMIC DNA]</scope>
    <source>
        <strain evidence="1">MRouAeg1</strain>
        <tissue evidence="1">Muscle</tissue>
    </source>
</reference>
<name>A0A7J8HQQ5_ROUAE</name>
<dbReference type="AlphaFoldDB" id="A0A7J8HQQ5"/>
<gene>
    <name evidence="1" type="ORF">HJG63_010858</name>
</gene>
<keyword evidence="2" id="KW-1185">Reference proteome</keyword>
<evidence type="ECO:0000313" key="2">
    <source>
        <dbReference type="Proteomes" id="UP000593571"/>
    </source>
</evidence>
<protein>
    <submittedName>
        <fullName evidence="1">Uncharacterized protein</fullName>
    </submittedName>
</protein>
<sequence>MRQLSVRTLASCNRHLGFRGPGLGWHLGLECSSVPSVFPHPWDPPCPGSSQRQCLAQGAGGNIRALRGRAGKAALGGAPLGADAPAAAVPAGRALQDTFLRLWSPSPRFAREPHGDSVRPSS</sequence>
<dbReference type="EMBL" id="JACASE010000004">
    <property type="protein sequence ID" value="KAF6474684.1"/>
    <property type="molecule type" value="Genomic_DNA"/>
</dbReference>
<accession>A0A7J8HQQ5</accession>
<evidence type="ECO:0000313" key="1">
    <source>
        <dbReference type="EMBL" id="KAF6474684.1"/>
    </source>
</evidence>
<comment type="caution">
    <text evidence="1">The sequence shown here is derived from an EMBL/GenBank/DDBJ whole genome shotgun (WGS) entry which is preliminary data.</text>
</comment>
<proteinExistence type="predicted"/>